<proteinExistence type="predicted"/>
<organism evidence="2">
    <name type="scientific">Clostridium symbiosum</name>
    <name type="common">Bacteroides symbiosus</name>
    <dbReference type="NCBI Taxonomy" id="1512"/>
    <lineage>
        <taxon>Bacteria</taxon>
        <taxon>Bacillati</taxon>
        <taxon>Bacillota</taxon>
        <taxon>Clostridia</taxon>
        <taxon>Lachnospirales</taxon>
        <taxon>Lachnospiraceae</taxon>
        <taxon>Otoolea</taxon>
    </lineage>
</organism>
<evidence type="ECO:0000313" key="2">
    <source>
        <dbReference type="EMBL" id="VYU28082.1"/>
    </source>
</evidence>
<protein>
    <recommendedName>
        <fullName evidence="3">DUF1449 family protein</fullName>
    </recommendedName>
</protein>
<evidence type="ECO:0000256" key="1">
    <source>
        <dbReference type="SAM" id="Phobius"/>
    </source>
</evidence>
<gene>
    <name evidence="2" type="ORF">CSLFYP84_01771</name>
</gene>
<reference evidence="2" key="1">
    <citation type="submission" date="2019-11" db="EMBL/GenBank/DDBJ databases">
        <authorList>
            <person name="Feng L."/>
        </authorList>
    </citation>
    <scope>NUCLEOTIDE SEQUENCE</scope>
    <source>
        <strain evidence="2">CsymbiosumLFYP84</strain>
    </source>
</reference>
<dbReference type="AlphaFoldDB" id="A0A6N3DIE3"/>
<keyword evidence="1" id="KW-0472">Membrane</keyword>
<feature type="transmembrane region" description="Helical" evidence="1">
    <location>
        <begin position="20"/>
        <end position="39"/>
    </location>
</feature>
<accession>A0A6N3DIE3</accession>
<evidence type="ECO:0008006" key="3">
    <source>
        <dbReference type="Google" id="ProtNLM"/>
    </source>
</evidence>
<name>A0A6N3DIE3_CLOSY</name>
<keyword evidence="1" id="KW-0812">Transmembrane</keyword>
<keyword evidence="1" id="KW-1133">Transmembrane helix</keyword>
<sequence length="106" mass="11941">MREVSWRDRVMDWLGFYGPLYFLFFIILGGLVSLPMAMADVRGLSGTVEDVVAVHGESPYSIVTIEGEKYRYDGDVAPEEGDEIIFTKEGGITFGILMMNEWHLAD</sequence>
<dbReference type="EMBL" id="CACRUA010000022">
    <property type="protein sequence ID" value="VYU28082.1"/>
    <property type="molecule type" value="Genomic_DNA"/>
</dbReference>